<dbReference type="EMBL" id="JAUCMX010000025">
    <property type="protein sequence ID" value="KAK3511207.1"/>
    <property type="molecule type" value="Genomic_DNA"/>
</dbReference>
<reference evidence="3" key="1">
    <citation type="submission" date="2023-06" db="EMBL/GenBank/DDBJ databases">
        <title>Male Hemibagrus guttatus genome.</title>
        <authorList>
            <person name="Bian C."/>
        </authorList>
    </citation>
    <scope>NUCLEOTIDE SEQUENCE</scope>
    <source>
        <strain evidence="3">Male_cb2023</strain>
        <tissue evidence="3">Muscle</tissue>
    </source>
</reference>
<name>A0AAE0Q093_9TELE</name>
<accession>A0AAE0Q093</accession>
<feature type="domain" description="Ig-like" evidence="2">
    <location>
        <begin position="203"/>
        <end position="282"/>
    </location>
</feature>
<dbReference type="InterPro" id="IPR007110">
    <property type="entry name" value="Ig-like_dom"/>
</dbReference>
<dbReference type="InterPro" id="IPR036179">
    <property type="entry name" value="Ig-like_dom_sf"/>
</dbReference>
<keyword evidence="1" id="KW-0812">Transmembrane</keyword>
<feature type="domain" description="Ig-like" evidence="2">
    <location>
        <begin position="31"/>
        <end position="110"/>
    </location>
</feature>
<evidence type="ECO:0000259" key="2">
    <source>
        <dbReference type="PROSITE" id="PS50835"/>
    </source>
</evidence>
<dbReference type="Gene3D" id="2.60.40.10">
    <property type="entry name" value="Immunoglobulins"/>
    <property type="match status" value="4"/>
</dbReference>
<dbReference type="SUPFAM" id="SSF48726">
    <property type="entry name" value="Immunoglobulin"/>
    <property type="match status" value="4"/>
</dbReference>
<feature type="transmembrane region" description="Helical" evidence="1">
    <location>
        <begin position="371"/>
        <end position="394"/>
    </location>
</feature>
<evidence type="ECO:0000313" key="4">
    <source>
        <dbReference type="Proteomes" id="UP001274896"/>
    </source>
</evidence>
<dbReference type="SMART" id="SM00409">
    <property type="entry name" value="IG"/>
    <property type="match status" value="4"/>
</dbReference>
<dbReference type="InterPro" id="IPR003598">
    <property type="entry name" value="Ig_sub2"/>
</dbReference>
<dbReference type="AlphaFoldDB" id="A0AAE0Q093"/>
<keyword evidence="1" id="KW-1133">Transmembrane helix</keyword>
<keyword evidence="1" id="KW-0472">Membrane</keyword>
<dbReference type="PROSITE" id="PS50835">
    <property type="entry name" value="IG_LIKE"/>
    <property type="match status" value="4"/>
</dbReference>
<sequence length="421" mass="45788">MVKHWFQVCEKIKYDYKLLHSLLSWNSLDRPKNVSVSISPSDEIVEGSSVTLTCSSDANPPVKTYEWFKGMTSVNKEKTYTISKISSEHAGEYKCRCSNEVGHQDSNSVTLNVLYCPKNVSVSISPSGKIVEGNAVTLTCSSDANPPVKTYEWFKGTTLLGNETTYNISKISSEDSGEYKCNCSNEVGHQDSNSVTLNVLYPPKNISVSISPSADIVEGSSVTLTCSSDANPPVKSYTWYKRVTSIVNEKTYNISKISSEDSGEYKCNCSNEVGHQESNSVTLNVLYPPKNISVSISPSGKISSATLTCSSDANPPLQNYTWYKEKESSPVGSGQSYRAVQSGQYYCEAQNKHGSERSAAVSVTVNGSQSLSVYAGLGAVIFVCICLTVTFFCIRRKKMIGSRAGQVSSLIQASSHSLKPC</sequence>
<dbReference type="Pfam" id="PF13895">
    <property type="entry name" value="Ig_2"/>
    <property type="match status" value="4"/>
</dbReference>
<feature type="domain" description="Ig-like" evidence="2">
    <location>
        <begin position="289"/>
        <end position="362"/>
    </location>
</feature>
<evidence type="ECO:0000256" key="1">
    <source>
        <dbReference type="SAM" id="Phobius"/>
    </source>
</evidence>
<organism evidence="3 4">
    <name type="scientific">Hemibagrus guttatus</name>
    <dbReference type="NCBI Taxonomy" id="175788"/>
    <lineage>
        <taxon>Eukaryota</taxon>
        <taxon>Metazoa</taxon>
        <taxon>Chordata</taxon>
        <taxon>Craniata</taxon>
        <taxon>Vertebrata</taxon>
        <taxon>Euteleostomi</taxon>
        <taxon>Actinopterygii</taxon>
        <taxon>Neopterygii</taxon>
        <taxon>Teleostei</taxon>
        <taxon>Ostariophysi</taxon>
        <taxon>Siluriformes</taxon>
        <taxon>Bagridae</taxon>
        <taxon>Hemibagrus</taxon>
    </lineage>
</organism>
<comment type="caution">
    <text evidence="3">The sequence shown here is derived from an EMBL/GenBank/DDBJ whole genome shotgun (WGS) entry which is preliminary data.</text>
</comment>
<dbReference type="SMART" id="SM00408">
    <property type="entry name" value="IGc2"/>
    <property type="match status" value="4"/>
</dbReference>
<dbReference type="PANTHER" id="PTHR46013">
    <property type="entry name" value="VASCULAR CELL ADHESION MOLECULE 1"/>
    <property type="match status" value="1"/>
</dbReference>
<dbReference type="PANTHER" id="PTHR46013:SF4">
    <property type="entry name" value="B-CELL RECEPTOR CD22-RELATED"/>
    <property type="match status" value="1"/>
</dbReference>
<dbReference type="Proteomes" id="UP001274896">
    <property type="component" value="Unassembled WGS sequence"/>
</dbReference>
<proteinExistence type="predicted"/>
<protein>
    <recommendedName>
        <fullName evidence="2">Ig-like domain-containing protein</fullName>
    </recommendedName>
</protein>
<keyword evidence="4" id="KW-1185">Reference proteome</keyword>
<gene>
    <name evidence="3" type="ORF">QTP70_032251</name>
</gene>
<feature type="domain" description="Ig-like" evidence="2">
    <location>
        <begin position="117"/>
        <end position="196"/>
    </location>
</feature>
<dbReference type="InterPro" id="IPR013783">
    <property type="entry name" value="Ig-like_fold"/>
</dbReference>
<dbReference type="InterPro" id="IPR003599">
    <property type="entry name" value="Ig_sub"/>
</dbReference>
<evidence type="ECO:0000313" key="3">
    <source>
        <dbReference type="EMBL" id="KAK3511207.1"/>
    </source>
</evidence>